<feature type="domain" description="Response regulatory" evidence="6">
    <location>
        <begin position="2"/>
        <end position="116"/>
    </location>
</feature>
<organism evidence="8">
    <name type="scientific">Candidatus Nitricoxidivorans perseverans</name>
    <dbReference type="NCBI Taxonomy" id="2975601"/>
    <lineage>
        <taxon>Bacteria</taxon>
        <taxon>Pseudomonadati</taxon>
        <taxon>Pseudomonadota</taxon>
        <taxon>Betaproteobacteria</taxon>
        <taxon>Nitrosomonadales</taxon>
        <taxon>Sterolibacteriaceae</taxon>
        <taxon>Candidatus Nitricoxidivorans</taxon>
    </lineage>
</organism>
<keyword evidence="3" id="KW-0804">Transcription</keyword>
<keyword evidence="4" id="KW-0597">Phosphoprotein</keyword>
<dbReference type="Proteomes" id="UP001234916">
    <property type="component" value="Chromosome"/>
</dbReference>
<dbReference type="PANTHER" id="PTHR48111:SF67">
    <property type="entry name" value="TRANSCRIPTIONAL REGULATORY PROTEIN TCTD"/>
    <property type="match status" value="1"/>
</dbReference>
<evidence type="ECO:0000259" key="6">
    <source>
        <dbReference type="PROSITE" id="PS50110"/>
    </source>
</evidence>
<evidence type="ECO:0000256" key="5">
    <source>
        <dbReference type="PROSITE-ProRule" id="PRU01091"/>
    </source>
</evidence>
<dbReference type="InterPro" id="IPR039420">
    <property type="entry name" value="WalR-like"/>
</dbReference>
<sequence length="221" mass="24528">MKLLLAEDDPMIGTSMARGLKLAGFVVDWVRDGRAARTALESGDYNLLLLDLGLPVLDGVSLLKELRRNGRAIPVLVVTARDAVADRISGLNLGADDYLTKPFDLDELIARVHALQRRFLGRTQPEMRMGTLTVNPLSREAALDGRPLNLSQREFSLLSALIEKPGAVLSREQLEGRLYGWEEEVSSNAVEVHLHNLRRKLGTDWIRNVRGVGYKLVEPSP</sequence>
<dbReference type="CDD" id="cd17624">
    <property type="entry name" value="REC_OmpR_PmrA-like"/>
    <property type="match status" value="1"/>
</dbReference>
<feature type="DNA-binding region" description="OmpR/PhoB-type" evidence="5">
    <location>
        <begin position="124"/>
        <end position="218"/>
    </location>
</feature>
<reference evidence="8" key="1">
    <citation type="journal article" date="2023" name="Nat. Microbiol.">
        <title>Enrichment and characterization of a nitric oxide-reducing microbial community in a continuous bioreactor.</title>
        <authorList>
            <person name="Garrido-Amador P."/>
            <person name="Stortenbeker N."/>
            <person name="Wessels H.J.C.T."/>
            <person name="Speth D.R."/>
            <person name="Garcia-Heredia I."/>
            <person name="Kartal B."/>
        </authorList>
    </citation>
    <scope>NUCLEOTIDE SEQUENCE</scope>
    <source>
        <strain evidence="8">MAG1</strain>
    </source>
</reference>
<dbReference type="InterPro" id="IPR036388">
    <property type="entry name" value="WH-like_DNA-bd_sf"/>
</dbReference>
<feature type="domain" description="OmpR/PhoB-type" evidence="7">
    <location>
        <begin position="124"/>
        <end position="218"/>
    </location>
</feature>
<dbReference type="SMART" id="SM00862">
    <property type="entry name" value="Trans_reg_C"/>
    <property type="match status" value="1"/>
</dbReference>
<dbReference type="SUPFAM" id="SSF52172">
    <property type="entry name" value="CheY-like"/>
    <property type="match status" value="1"/>
</dbReference>
<gene>
    <name evidence="8" type="ORF">OHM77_04780</name>
</gene>
<dbReference type="SMART" id="SM00448">
    <property type="entry name" value="REC"/>
    <property type="match status" value="1"/>
</dbReference>
<dbReference type="Gene3D" id="3.40.50.2300">
    <property type="match status" value="1"/>
</dbReference>
<dbReference type="AlphaFoldDB" id="A0AA49IZK5"/>
<evidence type="ECO:0000259" key="7">
    <source>
        <dbReference type="PROSITE" id="PS51755"/>
    </source>
</evidence>
<dbReference type="GO" id="GO:0000156">
    <property type="term" value="F:phosphorelay response regulator activity"/>
    <property type="evidence" value="ECO:0007669"/>
    <property type="project" value="TreeGrafter"/>
</dbReference>
<dbReference type="GO" id="GO:0006355">
    <property type="term" value="P:regulation of DNA-templated transcription"/>
    <property type="evidence" value="ECO:0007669"/>
    <property type="project" value="InterPro"/>
</dbReference>
<dbReference type="EMBL" id="CP107246">
    <property type="protein sequence ID" value="WIM06584.1"/>
    <property type="molecule type" value="Genomic_DNA"/>
</dbReference>
<evidence type="ECO:0000256" key="3">
    <source>
        <dbReference type="ARBA" id="ARBA00023163"/>
    </source>
</evidence>
<protein>
    <submittedName>
        <fullName evidence="8">Response regulator</fullName>
    </submittedName>
</protein>
<dbReference type="Gene3D" id="1.10.10.10">
    <property type="entry name" value="Winged helix-like DNA-binding domain superfamily/Winged helix DNA-binding domain"/>
    <property type="match status" value="1"/>
</dbReference>
<evidence type="ECO:0000313" key="8">
    <source>
        <dbReference type="EMBL" id="WIM06584.1"/>
    </source>
</evidence>
<evidence type="ECO:0000256" key="1">
    <source>
        <dbReference type="ARBA" id="ARBA00023015"/>
    </source>
</evidence>
<dbReference type="GO" id="GO:0005829">
    <property type="term" value="C:cytosol"/>
    <property type="evidence" value="ECO:0007669"/>
    <property type="project" value="TreeGrafter"/>
</dbReference>
<name>A0AA49IZK5_9PROT</name>
<dbReference type="PROSITE" id="PS50110">
    <property type="entry name" value="RESPONSE_REGULATORY"/>
    <property type="match status" value="1"/>
</dbReference>
<dbReference type="GO" id="GO:0000976">
    <property type="term" value="F:transcription cis-regulatory region binding"/>
    <property type="evidence" value="ECO:0007669"/>
    <property type="project" value="TreeGrafter"/>
</dbReference>
<evidence type="ECO:0000256" key="4">
    <source>
        <dbReference type="PROSITE-ProRule" id="PRU00169"/>
    </source>
</evidence>
<dbReference type="Pfam" id="PF00072">
    <property type="entry name" value="Response_reg"/>
    <property type="match status" value="1"/>
</dbReference>
<dbReference type="InterPro" id="IPR011006">
    <property type="entry name" value="CheY-like_superfamily"/>
</dbReference>
<dbReference type="InterPro" id="IPR001867">
    <property type="entry name" value="OmpR/PhoB-type_DNA-bd"/>
</dbReference>
<keyword evidence="2 5" id="KW-0238">DNA-binding</keyword>
<dbReference type="InterPro" id="IPR001789">
    <property type="entry name" value="Sig_transdc_resp-reg_receiver"/>
</dbReference>
<dbReference type="Pfam" id="PF00486">
    <property type="entry name" value="Trans_reg_C"/>
    <property type="match status" value="1"/>
</dbReference>
<dbReference type="Gene3D" id="6.10.250.690">
    <property type="match status" value="1"/>
</dbReference>
<dbReference type="PROSITE" id="PS51755">
    <property type="entry name" value="OMPR_PHOB"/>
    <property type="match status" value="1"/>
</dbReference>
<dbReference type="KEGG" id="npv:OHM77_04780"/>
<evidence type="ECO:0000256" key="2">
    <source>
        <dbReference type="ARBA" id="ARBA00023125"/>
    </source>
</evidence>
<dbReference type="PANTHER" id="PTHR48111">
    <property type="entry name" value="REGULATOR OF RPOS"/>
    <property type="match status" value="1"/>
</dbReference>
<feature type="modified residue" description="4-aspartylphosphate" evidence="4">
    <location>
        <position position="51"/>
    </location>
</feature>
<dbReference type="GO" id="GO:0032993">
    <property type="term" value="C:protein-DNA complex"/>
    <property type="evidence" value="ECO:0007669"/>
    <property type="project" value="TreeGrafter"/>
</dbReference>
<accession>A0AA49IZK5</accession>
<proteinExistence type="predicted"/>
<keyword evidence="1" id="KW-0805">Transcription regulation</keyword>
<dbReference type="CDD" id="cd00383">
    <property type="entry name" value="trans_reg_C"/>
    <property type="match status" value="1"/>
</dbReference>